<dbReference type="eggNOG" id="COG1826">
    <property type="taxonomic scope" value="Bacteria"/>
</dbReference>
<evidence type="ECO:0000256" key="4">
    <source>
        <dbReference type="ARBA" id="ARBA00022692"/>
    </source>
</evidence>
<comment type="function">
    <text evidence="9">Part of the twin-arginine translocation (Tat) system that transports large folded proteins containing a characteristic twin-arginine motif in their signal peptide across membranes. TatA could form the protein-conducting channel of the Tat system.</text>
</comment>
<keyword evidence="2 9" id="KW-0813">Transport</keyword>
<dbReference type="GO" id="GO:0033281">
    <property type="term" value="C:TAT protein transport complex"/>
    <property type="evidence" value="ECO:0007669"/>
    <property type="project" value="UniProtKB-UniRule"/>
</dbReference>
<evidence type="ECO:0000256" key="7">
    <source>
        <dbReference type="ARBA" id="ARBA00023010"/>
    </source>
</evidence>
<keyword evidence="8 9" id="KW-0472">Membrane</keyword>
<keyword evidence="4 9" id="KW-0812">Transmembrane</keyword>
<dbReference type="GO" id="GO:0043953">
    <property type="term" value="P:protein transport by the Tat complex"/>
    <property type="evidence" value="ECO:0007669"/>
    <property type="project" value="UniProtKB-UniRule"/>
</dbReference>
<evidence type="ECO:0000256" key="6">
    <source>
        <dbReference type="ARBA" id="ARBA00022989"/>
    </source>
</evidence>
<evidence type="ECO:0000256" key="9">
    <source>
        <dbReference type="HAMAP-Rule" id="MF_00236"/>
    </source>
</evidence>
<dbReference type="PANTHER" id="PTHR42982">
    <property type="entry name" value="SEC-INDEPENDENT PROTEIN TRANSLOCASE PROTEIN TATA"/>
    <property type="match status" value="1"/>
</dbReference>
<keyword evidence="11" id="KW-1185">Reference proteome</keyword>
<keyword evidence="5 9" id="KW-0653">Protein transport</keyword>
<dbReference type="STRING" id="187979.ERS852385_01698"/>
<gene>
    <name evidence="10" type="primary">tatAd_3</name>
    <name evidence="9" type="synonym">tatA</name>
    <name evidence="10" type="ORF">ERS852385_01698</name>
</gene>
<keyword evidence="7 9" id="KW-0811">Translocation</keyword>
<dbReference type="PANTHER" id="PTHR42982:SF1">
    <property type="entry name" value="SEC-INDEPENDENT PROTEIN TRANSLOCASE PROTEIN TATA"/>
    <property type="match status" value="1"/>
</dbReference>
<dbReference type="InterPro" id="IPR003369">
    <property type="entry name" value="TatA/B/E"/>
</dbReference>
<evidence type="ECO:0000256" key="1">
    <source>
        <dbReference type="ARBA" id="ARBA00004162"/>
    </source>
</evidence>
<comment type="subunit">
    <text evidence="9">Forms a complex with TatC.</text>
</comment>
<evidence type="ECO:0000256" key="3">
    <source>
        <dbReference type="ARBA" id="ARBA00022475"/>
    </source>
</evidence>
<comment type="subcellular location">
    <subcellularLocation>
        <location evidence="1 9">Cell membrane</location>
        <topology evidence="1 9">Single-pass membrane protein</topology>
    </subcellularLocation>
</comment>
<evidence type="ECO:0000313" key="10">
    <source>
        <dbReference type="EMBL" id="CUN92249.1"/>
    </source>
</evidence>
<keyword evidence="3 9" id="KW-1003">Cell membrane</keyword>
<dbReference type="PRINTS" id="PR01506">
    <property type="entry name" value="TATBPROTEIN"/>
</dbReference>
<accession>A0A174AWF0</accession>
<sequence>MLMGLTVPKLLLIFAIGLLVFGPGKLPLVGKSLGKSVREFKSAVTEDEKAEAKQIAQAEQKTETVAK</sequence>
<reference evidence="10 11" key="1">
    <citation type="submission" date="2015-09" db="EMBL/GenBank/DDBJ databases">
        <authorList>
            <consortium name="Pathogen Informatics"/>
        </authorList>
    </citation>
    <scope>NUCLEOTIDE SEQUENCE [LARGE SCALE GENOMIC DNA]</scope>
    <source>
        <strain evidence="10 11">2789STDY5608828</strain>
    </source>
</reference>
<dbReference type="AlphaFoldDB" id="A0A174AWF0"/>
<evidence type="ECO:0000256" key="5">
    <source>
        <dbReference type="ARBA" id="ARBA00022927"/>
    </source>
</evidence>
<dbReference type="GO" id="GO:0008320">
    <property type="term" value="F:protein transmembrane transporter activity"/>
    <property type="evidence" value="ECO:0007669"/>
    <property type="project" value="UniProtKB-UniRule"/>
</dbReference>
<dbReference type="Pfam" id="PF02416">
    <property type="entry name" value="TatA_B_E"/>
    <property type="match status" value="1"/>
</dbReference>
<keyword evidence="6 9" id="KW-1133">Transmembrane helix</keyword>
<evidence type="ECO:0000313" key="11">
    <source>
        <dbReference type="Proteomes" id="UP000095546"/>
    </source>
</evidence>
<proteinExistence type="inferred from homology"/>
<dbReference type="HAMAP" id="MF_00236">
    <property type="entry name" value="TatA_E"/>
    <property type="match status" value="1"/>
</dbReference>
<evidence type="ECO:0000256" key="2">
    <source>
        <dbReference type="ARBA" id="ARBA00022448"/>
    </source>
</evidence>
<dbReference type="Proteomes" id="UP000095546">
    <property type="component" value="Unassembled WGS sequence"/>
</dbReference>
<comment type="similarity">
    <text evidence="9">Belongs to the TatA/E family.</text>
</comment>
<name>A0A174AWF0_9FIRM</name>
<protein>
    <recommendedName>
        <fullName evidence="9">Sec-independent protein translocase protein TatA</fullName>
    </recommendedName>
</protein>
<organism evidence="10 11">
    <name type="scientific">Mitsuokella jalaludinii</name>
    <dbReference type="NCBI Taxonomy" id="187979"/>
    <lineage>
        <taxon>Bacteria</taxon>
        <taxon>Bacillati</taxon>
        <taxon>Bacillota</taxon>
        <taxon>Negativicutes</taxon>
        <taxon>Selenomonadales</taxon>
        <taxon>Selenomonadaceae</taxon>
        <taxon>Mitsuokella</taxon>
    </lineage>
</organism>
<dbReference type="InterPro" id="IPR006312">
    <property type="entry name" value="TatA/E"/>
</dbReference>
<dbReference type="NCBIfam" id="TIGR01411">
    <property type="entry name" value="tatAE"/>
    <property type="match status" value="1"/>
</dbReference>
<evidence type="ECO:0000256" key="8">
    <source>
        <dbReference type="ARBA" id="ARBA00023136"/>
    </source>
</evidence>
<dbReference type="EMBL" id="CYYU01000013">
    <property type="protein sequence ID" value="CUN92249.1"/>
    <property type="molecule type" value="Genomic_DNA"/>
</dbReference>
<dbReference type="Gene3D" id="1.20.5.3310">
    <property type="match status" value="1"/>
</dbReference>